<keyword evidence="2 5" id="KW-0812">Transmembrane</keyword>
<dbReference type="InterPro" id="IPR045863">
    <property type="entry name" value="CorA_TM1_TM2"/>
</dbReference>
<dbReference type="RefSeq" id="XP_033687547.1">
    <property type="nucleotide sequence ID" value="XM_033821230.1"/>
</dbReference>
<dbReference type="OrthoDB" id="1046782at2759"/>
<evidence type="ECO:0008006" key="8">
    <source>
        <dbReference type="Google" id="ProtNLM"/>
    </source>
</evidence>
<name>A0A6A6ISN0_9PLEO</name>
<keyword evidence="3 5" id="KW-1133">Transmembrane helix</keyword>
<protein>
    <recommendedName>
        <fullName evidence="8">Cora-domain-containing protein</fullName>
    </recommendedName>
</protein>
<feature type="transmembrane region" description="Helical" evidence="5">
    <location>
        <begin position="403"/>
        <end position="424"/>
    </location>
</feature>
<proteinExistence type="predicted"/>
<evidence type="ECO:0000313" key="6">
    <source>
        <dbReference type="EMBL" id="KAF2252543.1"/>
    </source>
</evidence>
<organism evidence="6 7">
    <name type="scientific">Trematosphaeria pertusa</name>
    <dbReference type="NCBI Taxonomy" id="390896"/>
    <lineage>
        <taxon>Eukaryota</taxon>
        <taxon>Fungi</taxon>
        <taxon>Dikarya</taxon>
        <taxon>Ascomycota</taxon>
        <taxon>Pezizomycotina</taxon>
        <taxon>Dothideomycetes</taxon>
        <taxon>Pleosporomycetidae</taxon>
        <taxon>Pleosporales</taxon>
        <taxon>Massarineae</taxon>
        <taxon>Trematosphaeriaceae</taxon>
        <taxon>Trematosphaeria</taxon>
    </lineage>
</organism>
<dbReference type="EMBL" id="ML987192">
    <property type="protein sequence ID" value="KAF2252543.1"/>
    <property type="molecule type" value="Genomic_DNA"/>
</dbReference>
<dbReference type="Proteomes" id="UP000800094">
    <property type="component" value="Unassembled WGS sequence"/>
</dbReference>
<sequence>MASKEEALAAFASEKLVSSHSFNFIEGWIGSDHQLHTRKGEVAFDDLPDFLNGSKITEKPQEPGNSHRFRVLSFPRLENGRLKIAFPRETYQQIKRSWRLHDFTLEAFLNNNGILCSFNTKETKSILMKVTASRSVGFDTVSIVHHRPQNVTYVLYHSLEDEAGIFNSLLAHPERCLQPAFFAAVLYRCHQQRVERFRNKLDDEIVAIERGTKLGGPGRLFGHRYKHEEPTVKVDCDSTTQKLSYVQTELAVGSHTARSSLKCGEWLVKLAEDDHAEWKKAAGTLEAGKTELEILSADNTRKTLDEAEYVRRRAETVQSQLEAVGDRVRSQTAFLLNTAAQTQSDYSATIALETRRDSSAMKTIAIMTILFLPGTFVATLFGMDMFSWGSEEGVGDPKVSRFFWVYWIISVPLTLFVVVTWLLWTRRDLGRWGRVKSWKDLE</sequence>
<evidence type="ECO:0000256" key="3">
    <source>
        <dbReference type="ARBA" id="ARBA00022989"/>
    </source>
</evidence>
<feature type="transmembrane region" description="Helical" evidence="5">
    <location>
        <begin position="364"/>
        <end position="383"/>
    </location>
</feature>
<dbReference type="AlphaFoldDB" id="A0A6A6ISN0"/>
<evidence type="ECO:0000256" key="1">
    <source>
        <dbReference type="ARBA" id="ARBA00004141"/>
    </source>
</evidence>
<dbReference type="GO" id="GO:0016020">
    <property type="term" value="C:membrane"/>
    <property type="evidence" value="ECO:0007669"/>
    <property type="project" value="UniProtKB-SubCell"/>
</dbReference>
<evidence type="ECO:0000313" key="7">
    <source>
        <dbReference type="Proteomes" id="UP000800094"/>
    </source>
</evidence>
<reference evidence="6" key="1">
    <citation type="journal article" date="2020" name="Stud. Mycol.">
        <title>101 Dothideomycetes genomes: a test case for predicting lifestyles and emergence of pathogens.</title>
        <authorList>
            <person name="Haridas S."/>
            <person name="Albert R."/>
            <person name="Binder M."/>
            <person name="Bloem J."/>
            <person name="Labutti K."/>
            <person name="Salamov A."/>
            <person name="Andreopoulos B."/>
            <person name="Baker S."/>
            <person name="Barry K."/>
            <person name="Bills G."/>
            <person name="Bluhm B."/>
            <person name="Cannon C."/>
            <person name="Castanera R."/>
            <person name="Culley D."/>
            <person name="Daum C."/>
            <person name="Ezra D."/>
            <person name="Gonzalez J."/>
            <person name="Henrissat B."/>
            <person name="Kuo A."/>
            <person name="Liang C."/>
            <person name="Lipzen A."/>
            <person name="Lutzoni F."/>
            <person name="Magnuson J."/>
            <person name="Mondo S."/>
            <person name="Nolan M."/>
            <person name="Ohm R."/>
            <person name="Pangilinan J."/>
            <person name="Park H.-J."/>
            <person name="Ramirez L."/>
            <person name="Alfaro M."/>
            <person name="Sun H."/>
            <person name="Tritt A."/>
            <person name="Yoshinaga Y."/>
            <person name="Zwiers L.-H."/>
            <person name="Turgeon B."/>
            <person name="Goodwin S."/>
            <person name="Spatafora J."/>
            <person name="Crous P."/>
            <person name="Grigoriev I."/>
        </authorList>
    </citation>
    <scope>NUCLEOTIDE SEQUENCE</scope>
    <source>
        <strain evidence="6">CBS 122368</strain>
    </source>
</reference>
<dbReference type="SUPFAM" id="SSF144083">
    <property type="entry name" value="Magnesium transport protein CorA, transmembrane region"/>
    <property type="match status" value="1"/>
</dbReference>
<dbReference type="GeneID" id="54574560"/>
<gene>
    <name evidence="6" type="ORF">BU26DRAFT_258547</name>
</gene>
<evidence type="ECO:0000256" key="2">
    <source>
        <dbReference type="ARBA" id="ARBA00022692"/>
    </source>
</evidence>
<keyword evidence="7" id="KW-1185">Reference proteome</keyword>
<evidence type="ECO:0000256" key="4">
    <source>
        <dbReference type="ARBA" id="ARBA00023136"/>
    </source>
</evidence>
<evidence type="ECO:0000256" key="5">
    <source>
        <dbReference type="SAM" id="Phobius"/>
    </source>
</evidence>
<comment type="subcellular location">
    <subcellularLocation>
        <location evidence="1">Membrane</location>
        <topology evidence="1">Multi-pass membrane protein</topology>
    </subcellularLocation>
</comment>
<dbReference type="Gene3D" id="1.20.58.340">
    <property type="entry name" value="Magnesium transport protein CorA, transmembrane region"/>
    <property type="match status" value="1"/>
</dbReference>
<accession>A0A6A6ISN0</accession>
<dbReference type="GO" id="GO:0046873">
    <property type="term" value="F:metal ion transmembrane transporter activity"/>
    <property type="evidence" value="ECO:0007669"/>
    <property type="project" value="InterPro"/>
</dbReference>
<keyword evidence="4 5" id="KW-0472">Membrane</keyword>